<dbReference type="Proteomes" id="UP001335665">
    <property type="component" value="Unassembled WGS sequence"/>
</dbReference>
<comment type="caution">
    <text evidence="1">The sequence shown here is derived from an EMBL/GenBank/DDBJ whole genome shotgun (WGS) entry which is preliminary data.</text>
</comment>
<keyword evidence="2" id="KW-1185">Reference proteome</keyword>
<accession>A0ABU7SV03</accession>
<organism evidence="1 2">
    <name type="scientific">Limosilactobacillus pontis</name>
    <dbReference type="NCBI Taxonomy" id="35787"/>
    <lineage>
        <taxon>Bacteria</taxon>
        <taxon>Bacillati</taxon>
        <taxon>Bacillota</taxon>
        <taxon>Bacilli</taxon>
        <taxon>Lactobacillales</taxon>
        <taxon>Lactobacillaceae</taxon>
        <taxon>Limosilactobacillus</taxon>
    </lineage>
</organism>
<evidence type="ECO:0000313" key="1">
    <source>
        <dbReference type="EMBL" id="MEE6701481.1"/>
    </source>
</evidence>
<dbReference type="RefSeq" id="WP_331192095.1">
    <property type="nucleotide sequence ID" value="NZ_JAQSEO010000013.1"/>
</dbReference>
<dbReference type="EMBL" id="JAQSFA010000015">
    <property type="protein sequence ID" value="MEE6701481.1"/>
    <property type="molecule type" value="Genomic_DNA"/>
</dbReference>
<evidence type="ECO:0008006" key="3">
    <source>
        <dbReference type="Google" id="ProtNLM"/>
    </source>
</evidence>
<name>A0ABU7SV03_9LACO</name>
<reference evidence="1 2" key="1">
    <citation type="submission" date="2023-02" db="EMBL/GenBank/DDBJ databases">
        <title>The predominant lactic acid bacteria and yeasts involved in the spontaneous fermentation of millet during the production of the traditional porridge Hausa koko in Ghana.</title>
        <authorList>
            <person name="Atter A."/>
            <person name="Diaz M."/>
        </authorList>
    </citation>
    <scope>NUCLEOTIDE SEQUENCE [LARGE SCALE GENOMIC DNA]</scope>
    <source>
        <strain evidence="1 2">FI11552</strain>
    </source>
</reference>
<proteinExistence type="predicted"/>
<protein>
    <recommendedName>
        <fullName evidence="3">Phage protein</fullName>
    </recommendedName>
</protein>
<gene>
    <name evidence="1" type="ORF">PS396_06695</name>
</gene>
<evidence type="ECO:0000313" key="2">
    <source>
        <dbReference type="Proteomes" id="UP001335665"/>
    </source>
</evidence>
<sequence length="65" mass="7386">MENRELNVQIADQATVLSVLSAQYDRAVSVEEKMEAACQLENHANILRILAERLTTQTREAKENE</sequence>